<accession>A0A8H7D907</accession>
<gene>
    <name evidence="3" type="ORF">MSAN_00929500</name>
</gene>
<evidence type="ECO:0000313" key="3">
    <source>
        <dbReference type="EMBL" id="KAF7366714.1"/>
    </source>
</evidence>
<protein>
    <submittedName>
        <fullName evidence="3">Uncharacterized protein</fullName>
    </submittedName>
</protein>
<reference evidence="3" key="1">
    <citation type="submission" date="2020-05" db="EMBL/GenBank/DDBJ databases">
        <title>Mycena genomes resolve the evolution of fungal bioluminescence.</title>
        <authorList>
            <person name="Tsai I.J."/>
        </authorList>
    </citation>
    <scope>NUCLEOTIDE SEQUENCE</scope>
    <source>
        <strain evidence="3">160909Yilan</strain>
    </source>
</reference>
<feature type="transmembrane region" description="Helical" evidence="2">
    <location>
        <begin position="413"/>
        <end position="437"/>
    </location>
</feature>
<feature type="compositionally biased region" description="Polar residues" evidence="1">
    <location>
        <begin position="12"/>
        <end position="27"/>
    </location>
</feature>
<comment type="caution">
    <text evidence="3">The sequence shown here is derived from an EMBL/GenBank/DDBJ whole genome shotgun (WGS) entry which is preliminary data.</text>
</comment>
<keyword evidence="4" id="KW-1185">Reference proteome</keyword>
<proteinExistence type="predicted"/>
<evidence type="ECO:0000256" key="2">
    <source>
        <dbReference type="SAM" id="Phobius"/>
    </source>
</evidence>
<name>A0A8H7D907_9AGAR</name>
<evidence type="ECO:0000256" key="1">
    <source>
        <dbReference type="SAM" id="MobiDB-lite"/>
    </source>
</evidence>
<keyword evidence="2" id="KW-0472">Membrane</keyword>
<feature type="transmembrane region" description="Helical" evidence="2">
    <location>
        <begin position="469"/>
        <end position="493"/>
    </location>
</feature>
<keyword evidence="2" id="KW-1133">Transmembrane helix</keyword>
<feature type="region of interest" description="Disordered" evidence="1">
    <location>
        <begin position="1"/>
        <end position="27"/>
    </location>
</feature>
<dbReference type="EMBL" id="JACAZH010000006">
    <property type="protein sequence ID" value="KAF7366714.1"/>
    <property type="molecule type" value="Genomic_DNA"/>
</dbReference>
<dbReference type="Proteomes" id="UP000623467">
    <property type="component" value="Unassembled WGS sequence"/>
</dbReference>
<keyword evidence="2" id="KW-0812">Transmembrane</keyword>
<sequence length="550" mass="62260">MTPDLPADNHSHGQNTPKTHPERSSLSLQSVATHLSVSSSSTLTYAQQSEPHFSAAFVPITPQAFNRYERGRYIENVVTDYVVRPLSRSIHIALFDDWIPHEHPEGAIYFKHKHQNIYTDVDLYNPIDFRRLAFCQQEILQHPLAEDLLKSGSVDLVLDIVGHDKDHLTCAYYFIDHAERVVFWVHDFSMSQLHAWRRVPGITTATHAKMGLEVEYWRHSEYFPSALPISLGLLQELRSQIVFSITDAMTSPTTMVPLQTDYLLQMLRIIDAVATDIETMNGAQSSFTPIRTIDKPWGVVVGRFMGQFTLSRFQNFNGELFARLDRSNSVYGPVPEPSSRFILISRILFNSPATHLVSIQMMFKDGILNCLSWKEFMSGLRAEWQETILFGTLILNANVGFLAISSGTLTVEVLARTLSCISVFFGFGSVVTGLVLCRQYENEFKHPCSSSDTTAFFSRRSVIGLQSLAILYSLPSTFMLWGMTTFVMAFLTMTIQSITGAARGLVVVVFVGIFASAFGYLTAEIWIRCIRRKKALRQRWAEKFSDIFKV</sequence>
<feature type="transmembrane region" description="Helical" evidence="2">
    <location>
        <begin position="387"/>
        <end position="407"/>
    </location>
</feature>
<evidence type="ECO:0000313" key="4">
    <source>
        <dbReference type="Proteomes" id="UP000623467"/>
    </source>
</evidence>
<organism evidence="3 4">
    <name type="scientific">Mycena sanguinolenta</name>
    <dbReference type="NCBI Taxonomy" id="230812"/>
    <lineage>
        <taxon>Eukaryota</taxon>
        <taxon>Fungi</taxon>
        <taxon>Dikarya</taxon>
        <taxon>Basidiomycota</taxon>
        <taxon>Agaricomycotina</taxon>
        <taxon>Agaricomycetes</taxon>
        <taxon>Agaricomycetidae</taxon>
        <taxon>Agaricales</taxon>
        <taxon>Marasmiineae</taxon>
        <taxon>Mycenaceae</taxon>
        <taxon>Mycena</taxon>
    </lineage>
</organism>
<dbReference type="OrthoDB" id="2657661at2759"/>
<feature type="transmembrane region" description="Helical" evidence="2">
    <location>
        <begin position="505"/>
        <end position="527"/>
    </location>
</feature>
<dbReference type="AlphaFoldDB" id="A0A8H7D907"/>